<protein>
    <submittedName>
        <fullName evidence="1">Uncharacterized protein</fullName>
    </submittedName>
</protein>
<sequence>MIFIQKRAAFDRKAALFYLISGILYKFDKESNERWMKQIKHMKYSCSRTAQTLMKIVWIFHMTIKRQVKHI</sequence>
<dbReference type="Proteomes" id="UP000190150">
    <property type="component" value="Unassembled WGS sequence"/>
</dbReference>
<dbReference type="EMBL" id="FUZF01000010">
    <property type="protein sequence ID" value="SKB80916.1"/>
    <property type="molecule type" value="Genomic_DNA"/>
</dbReference>
<accession>A0A1T5EAK8</accession>
<dbReference type="STRING" id="1513896.SAMN05660841_02463"/>
<keyword evidence="2" id="KW-1185">Reference proteome</keyword>
<evidence type="ECO:0000313" key="2">
    <source>
        <dbReference type="Proteomes" id="UP000190150"/>
    </source>
</evidence>
<gene>
    <name evidence="1" type="ORF">SAMN05660841_02463</name>
</gene>
<name>A0A1T5EAK8_9SPHI</name>
<reference evidence="2" key="1">
    <citation type="submission" date="2017-02" db="EMBL/GenBank/DDBJ databases">
        <authorList>
            <person name="Varghese N."/>
            <person name="Submissions S."/>
        </authorList>
    </citation>
    <scope>NUCLEOTIDE SEQUENCE [LARGE SCALE GENOMIC DNA]</scope>
    <source>
        <strain evidence="2">DSM 24091</strain>
    </source>
</reference>
<organism evidence="1 2">
    <name type="scientific">Sphingobacterium nematocida</name>
    <dbReference type="NCBI Taxonomy" id="1513896"/>
    <lineage>
        <taxon>Bacteria</taxon>
        <taxon>Pseudomonadati</taxon>
        <taxon>Bacteroidota</taxon>
        <taxon>Sphingobacteriia</taxon>
        <taxon>Sphingobacteriales</taxon>
        <taxon>Sphingobacteriaceae</taxon>
        <taxon>Sphingobacterium</taxon>
    </lineage>
</organism>
<evidence type="ECO:0000313" key="1">
    <source>
        <dbReference type="EMBL" id="SKB80916.1"/>
    </source>
</evidence>
<proteinExistence type="predicted"/>
<dbReference type="AlphaFoldDB" id="A0A1T5EAK8"/>